<protein>
    <submittedName>
        <fullName evidence="1">Uncharacterized protein</fullName>
    </submittedName>
</protein>
<dbReference type="AlphaFoldDB" id="A0A1G4B7V2"/>
<name>A0A1G4B7V2_9PEZI</name>
<reference evidence="1 2" key="1">
    <citation type="submission" date="2016-09" db="EMBL/GenBank/DDBJ databases">
        <authorList>
            <person name="Capua I."/>
            <person name="De Benedictis P."/>
            <person name="Joannis T."/>
            <person name="Lombin L.H."/>
            <person name="Cattoli G."/>
        </authorList>
    </citation>
    <scope>NUCLEOTIDE SEQUENCE [LARGE SCALE GENOMIC DNA]</scope>
    <source>
        <strain evidence="1 2">IMI 309357</strain>
    </source>
</reference>
<dbReference type="EMBL" id="MJBS01000058">
    <property type="protein sequence ID" value="OHE97416.1"/>
    <property type="molecule type" value="Genomic_DNA"/>
</dbReference>
<keyword evidence="2" id="KW-1185">Reference proteome</keyword>
<organism evidence="1 2">
    <name type="scientific">Colletotrichum orchidophilum</name>
    <dbReference type="NCBI Taxonomy" id="1209926"/>
    <lineage>
        <taxon>Eukaryota</taxon>
        <taxon>Fungi</taxon>
        <taxon>Dikarya</taxon>
        <taxon>Ascomycota</taxon>
        <taxon>Pezizomycotina</taxon>
        <taxon>Sordariomycetes</taxon>
        <taxon>Hypocreomycetidae</taxon>
        <taxon>Glomerellales</taxon>
        <taxon>Glomerellaceae</taxon>
        <taxon>Colletotrichum</taxon>
    </lineage>
</organism>
<sequence length="73" mass="7668">SVAALSHLTRLLSGPTVAGSHCSQSSVPWSAPSMHFLRGFAVYLAFEVRKPAAVLAEKICPGKSKGTIIMSGR</sequence>
<evidence type="ECO:0000313" key="2">
    <source>
        <dbReference type="Proteomes" id="UP000176998"/>
    </source>
</evidence>
<gene>
    <name evidence="1" type="ORF">CORC01_07321</name>
</gene>
<proteinExistence type="predicted"/>
<dbReference type="Proteomes" id="UP000176998">
    <property type="component" value="Unassembled WGS sequence"/>
</dbReference>
<dbReference type="GeneID" id="34560468"/>
<evidence type="ECO:0000313" key="1">
    <source>
        <dbReference type="EMBL" id="OHE97416.1"/>
    </source>
</evidence>
<comment type="caution">
    <text evidence="1">The sequence shown here is derived from an EMBL/GenBank/DDBJ whole genome shotgun (WGS) entry which is preliminary data.</text>
</comment>
<dbReference type="RefSeq" id="XP_022474570.1">
    <property type="nucleotide sequence ID" value="XM_022618958.1"/>
</dbReference>
<accession>A0A1G4B7V2</accession>
<feature type="non-terminal residue" evidence="1">
    <location>
        <position position="1"/>
    </location>
</feature>